<dbReference type="AlphaFoldDB" id="A0A8X7YT80"/>
<dbReference type="PANTHER" id="PTHR24096:SF251">
    <property type="entry name" value="4-COUMARATE--COA LIGASE-LIKE 9"/>
    <property type="match status" value="1"/>
</dbReference>
<dbReference type="EMBL" id="JAAWWB010000023">
    <property type="protein sequence ID" value="KAG6754173.1"/>
    <property type="molecule type" value="Genomic_DNA"/>
</dbReference>
<evidence type="ECO:0000259" key="4">
    <source>
        <dbReference type="Pfam" id="PF13193"/>
    </source>
</evidence>
<dbReference type="InterPro" id="IPR025110">
    <property type="entry name" value="AMP-bd_C"/>
</dbReference>
<dbReference type="InterPro" id="IPR020845">
    <property type="entry name" value="AMP-binding_CS"/>
</dbReference>
<feature type="domain" description="AMP-binding enzyme C-terminal" evidence="4">
    <location>
        <begin position="513"/>
        <end position="590"/>
    </location>
</feature>
<evidence type="ECO:0000256" key="1">
    <source>
        <dbReference type="ARBA" id="ARBA00006432"/>
    </source>
</evidence>
<proteinExistence type="inferred from homology"/>
<dbReference type="Pfam" id="PF13193">
    <property type="entry name" value="AMP-binding_C"/>
    <property type="match status" value="1"/>
</dbReference>
<dbReference type="PROSITE" id="PS00455">
    <property type="entry name" value="AMP_BINDING"/>
    <property type="match status" value="1"/>
</dbReference>
<keyword evidence="2" id="KW-0436">Ligase</keyword>
<protein>
    <recommendedName>
        <fullName evidence="7">4-coumarate--CoA ligase</fullName>
    </recommendedName>
</protein>
<comment type="caution">
    <text evidence="5">The sequence shown here is derived from an EMBL/GenBank/DDBJ whole genome shotgun (WGS) entry which is preliminary data.</text>
</comment>
<evidence type="ECO:0000259" key="3">
    <source>
        <dbReference type="Pfam" id="PF00501"/>
    </source>
</evidence>
<reference evidence="5" key="1">
    <citation type="journal article" date="2020" name="bioRxiv">
        <title>Hybrid origin of Populus tomentosa Carr. identified through genome sequencing and phylogenomic analysis.</title>
        <authorList>
            <person name="An X."/>
            <person name="Gao K."/>
            <person name="Chen Z."/>
            <person name="Li J."/>
            <person name="Yang X."/>
            <person name="Yang X."/>
            <person name="Zhou J."/>
            <person name="Guo T."/>
            <person name="Zhao T."/>
            <person name="Huang S."/>
            <person name="Miao D."/>
            <person name="Khan W.U."/>
            <person name="Rao P."/>
            <person name="Ye M."/>
            <person name="Lei B."/>
            <person name="Liao W."/>
            <person name="Wang J."/>
            <person name="Ji L."/>
            <person name="Li Y."/>
            <person name="Guo B."/>
            <person name="Mustafa N.S."/>
            <person name="Li S."/>
            <person name="Yun Q."/>
            <person name="Keller S.R."/>
            <person name="Mao J."/>
            <person name="Zhang R."/>
            <person name="Strauss S.H."/>
        </authorList>
    </citation>
    <scope>NUCLEOTIDE SEQUENCE</scope>
    <source>
        <strain evidence="5">GM15</strain>
        <tissue evidence="5">Leaf</tissue>
    </source>
</reference>
<dbReference type="GO" id="GO:0016405">
    <property type="term" value="F:CoA-ligase activity"/>
    <property type="evidence" value="ECO:0007669"/>
    <property type="project" value="TreeGrafter"/>
</dbReference>
<feature type="domain" description="AMP-dependent synthetase/ligase" evidence="3">
    <location>
        <begin position="72"/>
        <end position="399"/>
    </location>
</feature>
<comment type="similarity">
    <text evidence="1">Belongs to the ATP-dependent AMP-binding enzyme family.</text>
</comment>
<dbReference type="Proteomes" id="UP000886885">
    <property type="component" value="Chromosome 12A"/>
</dbReference>
<dbReference type="InterPro" id="IPR000873">
    <property type="entry name" value="AMP-dep_synth/lig_dom"/>
</dbReference>
<evidence type="ECO:0000313" key="5">
    <source>
        <dbReference type="EMBL" id="KAG6754173.1"/>
    </source>
</evidence>
<dbReference type="PANTHER" id="PTHR24096">
    <property type="entry name" value="LONG-CHAIN-FATTY-ACID--COA LIGASE"/>
    <property type="match status" value="1"/>
</dbReference>
<keyword evidence="6" id="KW-1185">Reference proteome</keyword>
<name>A0A8X7YT80_POPTO</name>
<accession>A0A8X7YT80</accession>
<evidence type="ECO:0008006" key="7">
    <source>
        <dbReference type="Google" id="ProtNLM"/>
    </source>
</evidence>
<dbReference type="OrthoDB" id="834814at2759"/>
<evidence type="ECO:0000313" key="6">
    <source>
        <dbReference type="Proteomes" id="UP000886885"/>
    </source>
</evidence>
<gene>
    <name evidence="5" type="ORF">POTOM_042184</name>
</gene>
<organism evidence="5 6">
    <name type="scientific">Populus tomentosa</name>
    <name type="common">Chinese white poplar</name>
    <dbReference type="NCBI Taxonomy" id="118781"/>
    <lineage>
        <taxon>Eukaryota</taxon>
        <taxon>Viridiplantae</taxon>
        <taxon>Streptophyta</taxon>
        <taxon>Embryophyta</taxon>
        <taxon>Tracheophyta</taxon>
        <taxon>Spermatophyta</taxon>
        <taxon>Magnoliopsida</taxon>
        <taxon>eudicotyledons</taxon>
        <taxon>Gunneridae</taxon>
        <taxon>Pentapetalae</taxon>
        <taxon>rosids</taxon>
        <taxon>fabids</taxon>
        <taxon>Malpighiales</taxon>
        <taxon>Salicaceae</taxon>
        <taxon>Saliceae</taxon>
        <taxon>Populus</taxon>
    </lineage>
</organism>
<evidence type="ECO:0000256" key="2">
    <source>
        <dbReference type="ARBA" id="ARBA00022598"/>
    </source>
</evidence>
<dbReference type="Pfam" id="PF00501">
    <property type="entry name" value="AMP-binding"/>
    <property type="match status" value="1"/>
</dbReference>
<sequence>MATKSVPAQETTMTTHAINITKGGYCLESKTFQSIRPPAIPPPPPHQPLSITQFILSLLHSSAIPTTQKNFLIMPSTRQSLTHSEAINQIYSLSSSLKSLYNLNKNDVSFILCPPSLHVPILYLSLLYLGVTISPANPLSSNSELTHQIQLSKPKIAFATSQTAHKLPSFPLGTILIDSPEFISLLTQISKRDTATNHVEVSQSDMAAILYSSGTTGRVKGVSLTHRNVIAPIAAFQKSSADLDPHEVLLLTLPLFHVFGFFLLINEFRRGKTLVLMERFDFEQVLKVVERYRVSDMPVSPTIILTLLKSDLTNKYDLSSLRRFSCGGAPLSKEGYGLTEAGAVSSMIGPEECNQHASVGRLCGNMEAKIVDPLTGEAFGPGKRGELWLRGPSIMKGYLKGEECSMTRKSIVCTVENLSYVGDEKATAETLDSEGWLKTGDLCFFDSEGFLYIVDRLKELIKYKAYQVPPVELEQLLLSDPEIADAAVIPLVNWGEDILSSFIEEAKEILLYPDEEAGQIPMAYVVRKPGSNITEAQIMDSIAKQASFFLIMWNRLSCTHTNNLFPQVAPYKKIRRVAFIDAIPRSPAGKILRRELINHALSGALCKL</sequence>